<proteinExistence type="predicted"/>
<name>A0A9X0WDV5_9GAMM</name>
<accession>A0A9X0WDV5</accession>
<dbReference type="EMBL" id="NRRY01000062">
    <property type="protein sequence ID" value="MBK1621198.1"/>
    <property type="molecule type" value="Genomic_DNA"/>
</dbReference>
<dbReference type="GO" id="GO:0003824">
    <property type="term" value="F:catalytic activity"/>
    <property type="evidence" value="ECO:0007669"/>
    <property type="project" value="InterPro"/>
</dbReference>
<comment type="caution">
    <text evidence="2">The sequence shown here is derived from an EMBL/GenBank/DDBJ whole genome shotgun (WGS) entry which is preliminary data.</text>
</comment>
<dbReference type="InterPro" id="IPR016195">
    <property type="entry name" value="Pol/histidinol_Pase-like"/>
</dbReference>
<evidence type="ECO:0000259" key="1">
    <source>
        <dbReference type="Pfam" id="PF02811"/>
    </source>
</evidence>
<dbReference type="Gene3D" id="3.20.20.140">
    <property type="entry name" value="Metal-dependent hydrolases"/>
    <property type="match status" value="1"/>
</dbReference>
<evidence type="ECO:0000313" key="2">
    <source>
        <dbReference type="EMBL" id="MBK1621198.1"/>
    </source>
</evidence>
<dbReference type="InterPro" id="IPR004013">
    <property type="entry name" value="PHP_dom"/>
</dbReference>
<dbReference type="Pfam" id="PF02811">
    <property type="entry name" value="PHP"/>
    <property type="match status" value="1"/>
</dbReference>
<dbReference type="AlphaFoldDB" id="A0A9X0WDV5"/>
<organism evidence="2 3">
    <name type="scientific">Lamprobacter modestohalophilus</name>
    <dbReference type="NCBI Taxonomy" id="1064514"/>
    <lineage>
        <taxon>Bacteria</taxon>
        <taxon>Pseudomonadati</taxon>
        <taxon>Pseudomonadota</taxon>
        <taxon>Gammaproteobacteria</taxon>
        <taxon>Chromatiales</taxon>
        <taxon>Chromatiaceae</taxon>
        <taxon>Lamprobacter</taxon>
    </lineage>
</organism>
<reference evidence="2 3" key="1">
    <citation type="journal article" date="2020" name="Microorganisms">
        <title>Osmotic Adaptation and Compatible Solute Biosynthesis of Phototrophic Bacteria as Revealed from Genome Analyses.</title>
        <authorList>
            <person name="Imhoff J.F."/>
            <person name="Rahn T."/>
            <person name="Kunzel S."/>
            <person name="Keller A."/>
            <person name="Neulinger S.C."/>
        </authorList>
    </citation>
    <scope>NUCLEOTIDE SEQUENCE [LARGE SCALE GENOMIC DNA]</scope>
    <source>
        <strain evidence="2 3">DSM 25653</strain>
    </source>
</reference>
<evidence type="ECO:0000313" key="3">
    <source>
        <dbReference type="Proteomes" id="UP001138768"/>
    </source>
</evidence>
<dbReference type="SUPFAM" id="SSF89550">
    <property type="entry name" value="PHP domain-like"/>
    <property type="match status" value="1"/>
</dbReference>
<feature type="domain" description="PHP" evidence="1">
    <location>
        <begin position="27"/>
        <end position="91"/>
    </location>
</feature>
<protein>
    <recommendedName>
        <fullName evidence="1">PHP domain-containing protein</fullName>
    </recommendedName>
</protein>
<dbReference type="Proteomes" id="UP001138768">
    <property type="component" value="Unassembled WGS sequence"/>
</dbReference>
<sequence>MLVVDPSPLCYPAHTKPAMKPAPLPQDLHIHTTWSDTDSSIVPEQTIELIAALGHARICGISDHFEMIVDQFDDYRAAVAAQGLLIGTEVNGHEWVPLALDADCDYRIFHIWSAPRCKSHLTVQQKETLRPYIRRRDEVA</sequence>
<keyword evidence="3" id="KW-1185">Reference proteome</keyword>
<gene>
    <name evidence="2" type="ORF">CKO42_22830</name>
</gene>